<keyword evidence="6" id="KW-0732">Signal</keyword>
<keyword evidence="4" id="KW-0464">Manganese</keyword>
<dbReference type="Pfam" id="PF05195">
    <property type="entry name" value="AMP_N"/>
    <property type="match status" value="1"/>
</dbReference>
<evidence type="ECO:0000259" key="7">
    <source>
        <dbReference type="SMART" id="SM01011"/>
    </source>
</evidence>
<evidence type="ECO:0000256" key="6">
    <source>
        <dbReference type="SAM" id="SignalP"/>
    </source>
</evidence>
<feature type="signal peptide" evidence="6">
    <location>
        <begin position="1"/>
        <end position="15"/>
    </location>
</feature>
<feature type="domain" description="Aminopeptidase P N-terminal" evidence="7">
    <location>
        <begin position="214"/>
        <end position="344"/>
    </location>
</feature>
<dbReference type="SUPFAM" id="SSF55724">
    <property type="entry name" value="Mog1p/PsbP-like"/>
    <property type="match status" value="1"/>
</dbReference>
<dbReference type="SUPFAM" id="SSF53092">
    <property type="entry name" value="Creatinase/prolidase N-terminal domain"/>
    <property type="match status" value="1"/>
</dbReference>
<evidence type="ECO:0000256" key="1">
    <source>
        <dbReference type="ARBA" id="ARBA00001936"/>
    </source>
</evidence>
<dbReference type="PANTHER" id="PTHR43226">
    <property type="entry name" value="XAA-PRO AMINOPEPTIDASE 3"/>
    <property type="match status" value="1"/>
</dbReference>
<keyword evidence="9" id="KW-1185">Reference proteome</keyword>
<dbReference type="Pfam" id="PF00557">
    <property type="entry name" value="Peptidase_M24"/>
    <property type="match status" value="2"/>
</dbReference>
<evidence type="ECO:0000313" key="9">
    <source>
        <dbReference type="Proteomes" id="UP001244341"/>
    </source>
</evidence>
<sequence length="732" mass="78101">MFIASPLLLPAAAAAAPVPTMEYVDPQGTFKLQVPKGWQQVNLVPGTGILASWYDPANRGSDTLVVYAAPTAAASTRELGTAQEVGEALAGVSPGGSLQQWGSDRRSKGREYITTQVRFTGVSAGLFGAVLDIRCCVVAEGQKYTLRISSKADNIEGNAGWYQTVNRIVQSFQRAAAGRARQCFKPRASSTVAAEVAGPAAKAADNYPIVDIREQCKELRARVCKETLAGGLIYVSGGDLQHRNGADVYYKFRPSSDFAYLTGVTEPGFACLLDPETQRFTLVAPKVPEDAAVWWGGLPSLDQLAEQAGAAACIYTEDLPQYVQQHHSDVQTLHILPGDDPQQQAQLLGLPHFAQHQQQAVQQLAGLQALQAVQSSSTGSTAGRSSSTSQQIQLSTAFLESTLHRCRATKTAAEVGCLMEASRGSAAAHKAMWAACKPGLKEYQLEAAFAHAAGQAGLMQLGYPCIVGAGANGAILHYERNSATVKPNDLVLVDAGAEFRHYTADITRTFPASGKFTAQQRDIYDVVLSMQQHALSQIQPGASWADIQQSTRQLLLQQLQQLGLVKGSADALTDAGIDRVFMPHGLGHFLGLDVHDQLGLVKGSTDALADAGIDRVFMPHGLGHFFGLDVHDVSDVGPVPQRLQAGHVITVEPGLYFMPLLLQRAFNDPKQAPLLVKPAVEALLDMGGVRIEDNVLVTDSGHFNLTMAAGMPKEAAEIEAYMAAHNASCSSN</sequence>
<dbReference type="Gene3D" id="3.90.230.10">
    <property type="entry name" value="Creatinase/methionine aminopeptidase superfamily"/>
    <property type="match status" value="2"/>
</dbReference>
<evidence type="ECO:0000256" key="4">
    <source>
        <dbReference type="ARBA" id="ARBA00023211"/>
    </source>
</evidence>
<dbReference type="SUPFAM" id="SSF55920">
    <property type="entry name" value="Creatinase/aminopeptidase"/>
    <property type="match status" value="2"/>
</dbReference>
<dbReference type="InterPro" id="IPR052433">
    <property type="entry name" value="X-Pro_dipept-like"/>
</dbReference>
<dbReference type="PROSITE" id="PS00491">
    <property type="entry name" value="PROLINE_PEPTIDASE"/>
    <property type="match status" value="1"/>
</dbReference>
<gene>
    <name evidence="8" type="ORF">OEZ85_006043</name>
</gene>
<accession>A0ABY8UFB5</accession>
<evidence type="ECO:0000256" key="2">
    <source>
        <dbReference type="ARBA" id="ARBA00022723"/>
    </source>
</evidence>
<dbReference type="Proteomes" id="UP001244341">
    <property type="component" value="Chromosome 11b"/>
</dbReference>
<feature type="chain" id="PRO_5046369706" description="Aminopeptidase P N-terminal domain-containing protein" evidence="6">
    <location>
        <begin position="16"/>
        <end position="732"/>
    </location>
</feature>
<organism evidence="8 9">
    <name type="scientific">Tetradesmus obliquus</name>
    <name type="common">Green alga</name>
    <name type="synonym">Acutodesmus obliquus</name>
    <dbReference type="NCBI Taxonomy" id="3088"/>
    <lineage>
        <taxon>Eukaryota</taxon>
        <taxon>Viridiplantae</taxon>
        <taxon>Chlorophyta</taxon>
        <taxon>core chlorophytes</taxon>
        <taxon>Chlorophyceae</taxon>
        <taxon>CS clade</taxon>
        <taxon>Sphaeropleales</taxon>
        <taxon>Scenedesmaceae</taxon>
        <taxon>Tetradesmus</taxon>
    </lineage>
</organism>
<comment type="cofactor">
    <cofactor evidence="1">
        <name>Mn(2+)</name>
        <dbReference type="ChEBI" id="CHEBI:29035"/>
    </cofactor>
</comment>
<dbReference type="InterPro" id="IPR000994">
    <property type="entry name" value="Pept_M24"/>
</dbReference>
<reference evidence="8 9" key="1">
    <citation type="submission" date="2023-05" db="EMBL/GenBank/DDBJ databases">
        <title>A 100% complete, gapless, phased diploid assembly of the Scenedesmus obliquus UTEX 3031 genome.</title>
        <authorList>
            <person name="Biondi T.C."/>
            <person name="Hanschen E.R."/>
            <person name="Kwon T."/>
            <person name="Eng W."/>
            <person name="Kruse C.P.S."/>
            <person name="Koehler S.I."/>
            <person name="Kunde Y."/>
            <person name="Gleasner C.D."/>
            <person name="You Mak K.T."/>
            <person name="Polle J."/>
            <person name="Hovde B.T."/>
            <person name="Starkenburg S.R."/>
        </authorList>
    </citation>
    <scope>NUCLEOTIDE SEQUENCE [LARGE SCALE GENOMIC DNA]</scope>
    <source>
        <strain evidence="8 9">DOE0152z</strain>
    </source>
</reference>
<dbReference type="Pfam" id="PF01789">
    <property type="entry name" value="PsbP"/>
    <property type="match status" value="1"/>
</dbReference>
<evidence type="ECO:0000313" key="8">
    <source>
        <dbReference type="EMBL" id="WIA20197.1"/>
    </source>
</evidence>
<dbReference type="Gene3D" id="3.40.350.10">
    <property type="entry name" value="Creatinase/prolidase N-terminal domain"/>
    <property type="match status" value="1"/>
</dbReference>
<evidence type="ECO:0000256" key="5">
    <source>
        <dbReference type="RuleBase" id="RU000590"/>
    </source>
</evidence>
<dbReference type="SMART" id="SM01011">
    <property type="entry name" value="AMP_N"/>
    <property type="match status" value="1"/>
</dbReference>
<evidence type="ECO:0000256" key="3">
    <source>
        <dbReference type="ARBA" id="ARBA00022801"/>
    </source>
</evidence>
<dbReference type="PANTHER" id="PTHR43226:SF1">
    <property type="entry name" value="XAA-PRO DIPEPTIDASE"/>
    <property type="match status" value="1"/>
</dbReference>
<dbReference type="InterPro" id="IPR002683">
    <property type="entry name" value="PsbP_C"/>
</dbReference>
<dbReference type="InterPro" id="IPR036005">
    <property type="entry name" value="Creatinase/aminopeptidase-like"/>
</dbReference>
<proteinExistence type="inferred from homology"/>
<keyword evidence="3" id="KW-0378">Hydrolase</keyword>
<dbReference type="InterPro" id="IPR016123">
    <property type="entry name" value="Mog1/PsbP_a/b/a-sand"/>
</dbReference>
<dbReference type="InterPro" id="IPR029149">
    <property type="entry name" value="Creatin/AminoP/Spt16_N"/>
</dbReference>
<dbReference type="InterPro" id="IPR007865">
    <property type="entry name" value="Aminopep_P_N"/>
</dbReference>
<dbReference type="EMBL" id="CP126218">
    <property type="protein sequence ID" value="WIA20197.1"/>
    <property type="molecule type" value="Genomic_DNA"/>
</dbReference>
<name>A0ABY8UFB5_TETOB</name>
<protein>
    <recommendedName>
        <fullName evidence="7">Aminopeptidase P N-terminal domain-containing protein</fullName>
    </recommendedName>
</protein>
<dbReference type="InterPro" id="IPR001131">
    <property type="entry name" value="Peptidase_M24B_aminopep-P_CS"/>
</dbReference>
<comment type="similarity">
    <text evidence="5">Belongs to the peptidase M24B family.</text>
</comment>
<dbReference type="Gene3D" id="3.40.1000.10">
    <property type="entry name" value="Mog1/PsbP, alpha/beta/alpha sandwich"/>
    <property type="match status" value="1"/>
</dbReference>
<keyword evidence="2 5" id="KW-0479">Metal-binding</keyword>